<evidence type="ECO:0000313" key="2">
    <source>
        <dbReference type="Proteomes" id="UP001560685"/>
    </source>
</evidence>
<dbReference type="SUPFAM" id="SSF88713">
    <property type="entry name" value="Glycoside hydrolase/deacetylase"/>
    <property type="match status" value="1"/>
</dbReference>
<evidence type="ECO:0000313" key="1">
    <source>
        <dbReference type="EMBL" id="MEX6632986.1"/>
    </source>
</evidence>
<comment type="caution">
    <text evidence="1">The sequence shown here is derived from an EMBL/GenBank/DDBJ whole genome shotgun (WGS) entry which is preliminary data.</text>
</comment>
<dbReference type="GO" id="GO:0017168">
    <property type="term" value="F:5-oxoprolinase (ATP-hydrolyzing) activity"/>
    <property type="evidence" value="ECO:0007669"/>
    <property type="project" value="UniProtKB-EC"/>
</dbReference>
<dbReference type="EC" id="3.5.2.9" evidence="1"/>
<dbReference type="Pfam" id="PF03746">
    <property type="entry name" value="LamB_YcsF"/>
    <property type="match status" value="1"/>
</dbReference>
<dbReference type="EMBL" id="JBEHZE010000001">
    <property type="protein sequence ID" value="MEX6632986.1"/>
    <property type="molecule type" value="Genomic_DNA"/>
</dbReference>
<dbReference type="RefSeq" id="WP_369312923.1">
    <property type="nucleotide sequence ID" value="NZ_JBEHZE010000001.1"/>
</dbReference>
<protein>
    <submittedName>
        <fullName evidence="1">5-oxoprolinase subunit PxpA</fullName>
        <ecNumber evidence="1">3.5.2.9</ecNumber>
    </submittedName>
</protein>
<proteinExistence type="predicted"/>
<dbReference type="PANTHER" id="PTHR30292:SF0">
    <property type="entry name" value="5-OXOPROLINASE SUBUNIT A"/>
    <property type="match status" value="1"/>
</dbReference>
<dbReference type="CDD" id="cd10801">
    <property type="entry name" value="LamB_YcsF_like_1"/>
    <property type="match status" value="1"/>
</dbReference>
<dbReference type="InterPro" id="IPR005501">
    <property type="entry name" value="LamB/YcsF/PxpA-like"/>
</dbReference>
<dbReference type="InterPro" id="IPR011330">
    <property type="entry name" value="Glyco_hydro/deAcase_b/a-brl"/>
</dbReference>
<keyword evidence="2" id="KW-1185">Reference proteome</keyword>
<dbReference type="NCBIfam" id="NF003814">
    <property type="entry name" value="PRK05406.1-3"/>
    <property type="match status" value="1"/>
</dbReference>
<dbReference type="Gene3D" id="3.20.20.370">
    <property type="entry name" value="Glycoside hydrolase/deacetylase"/>
    <property type="match status" value="1"/>
</dbReference>
<accession>A0ABV3Z695</accession>
<keyword evidence="1" id="KW-0378">Hydrolase</keyword>
<name>A0ABV3Z695_9PROT</name>
<dbReference type="Proteomes" id="UP001560685">
    <property type="component" value="Unassembled WGS sequence"/>
</dbReference>
<sequence>MMQSIDLNADMGEYKNLAEQQNEIALMPLVSSCSIACGGHTGTPETMRATARLAQKYGVQIGAHPSYPDPDGFGRRSIEISHKNLLESLTAQITGLFELLSREQIPMRHIKPHGSLYNDAAKTPALAAIIARAANGTPLIGPPNSALEQAAKDRGIKFFAEGFVDRLYLASGALTPRSENGAVIADIDVRATQALAIAEKREFMASDGKLRISADTLCIHSDSEGAVETAKAVRTKLESASFLIRSFS</sequence>
<gene>
    <name evidence="1" type="primary">pxpA</name>
    <name evidence="1" type="ORF">ABFZ84_05435</name>
</gene>
<organism evidence="1 2">
    <name type="scientific">Hyphococcus lacteus</name>
    <dbReference type="NCBI Taxonomy" id="3143536"/>
    <lineage>
        <taxon>Bacteria</taxon>
        <taxon>Pseudomonadati</taxon>
        <taxon>Pseudomonadota</taxon>
        <taxon>Alphaproteobacteria</taxon>
        <taxon>Parvularculales</taxon>
        <taxon>Parvularculaceae</taxon>
        <taxon>Hyphococcus</taxon>
    </lineage>
</organism>
<reference evidence="1 2" key="1">
    <citation type="submission" date="2024-05" db="EMBL/GenBank/DDBJ databases">
        <title>Three bacterial strains, DH-69, EH-24, and ECK-19 isolated from coastal sediments.</title>
        <authorList>
            <person name="Ye Y.-Q."/>
            <person name="Du Z.-J."/>
        </authorList>
    </citation>
    <scope>NUCLEOTIDE SEQUENCE [LARGE SCALE GENOMIC DNA]</scope>
    <source>
        <strain evidence="1 2">ECK-19</strain>
    </source>
</reference>
<dbReference type="PANTHER" id="PTHR30292">
    <property type="entry name" value="UNCHARACTERIZED PROTEIN YBGL-RELATED"/>
    <property type="match status" value="1"/>
</dbReference>